<dbReference type="AlphaFoldDB" id="A0A640KK86"/>
<evidence type="ECO:0000256" key="1">
    <source>
        <dbReference type="SAM" id="Phobius"/>
    </source>
</evidence>
<protein>
    <submittedName>
        <fullName evidence="2">Uncharacterized protein</fullName>
    </submittedName>
</protein>
<keyword evidence="3" id="KW-1185">Reference proteome</keyword>
<sequence>MCMCVCVPMSFVVDFRAHFSWCACLYTFISSYLLLWLLIRRNVARRGEGKKKKNTHHTVHEQLRARWLRKSLCSTLLISVHYVDHQHSTPRSLFHRSSRFVDRLPAFGSFIRRRKKRHCRSTHPLFWEPSISLHLTASLWHRIRLLFSSSLVTRFSRSTDTHTHTHGPLLHVYTEMLAAPALAEHAVSLVLSMLLRKKQVRAPVKEVLISTSQPVLAMRVLEKANCRDLRMERTPTHRSREQAAFQTGSPSALNLLLDVPGFGSAPEPDPGDTQFVILTTGTSQTPPARQSTVLLPLSLPEVARFHRDRHQERLPSLSASRDRAASTALLEGTRQEGTTQTILELYCGPASKDLMIMDIPADVAVDDYLWEGLLVAESMLEEDGTLLVVSPHAFSARVRRFLQWRFLRTKCAVSQACCAHYSVCTTLATDFGDAAVRRDDFPGHLAAGKRRPRKWNPYCRSEKQKFVASLRPGFTNAPLIKDALRCSVERERDAQERLRDADDAFFAVAREMVEKGVHYSHPND</sequence>
<keyword evidence="1" id="KW-0812">Transmembrane</keyword>
<evidence type="ECO:0000313" key="2">
    <source>
        <dbReference type="EMBL" id="GET89651.1"/>
    </source>
</evidence>
<accession>A0A640KK86</accession>
<name>A0A640KK86_LEITA</name>
<evidence type="ECO:0000313" key="3">
    <source>
        <dbReference type="Proteomes" id="UP000419144"/>
    </source>
</evidence>
<organism evidence="2 3">
    <name type="scientific">Leishmania tarentolae</name>
    <name type="common">Sauroleishmania tarentolae</name>
    <dbReference type="NCBI Taxonomy" id="5689"/>
    <lineage>
        <taxon>Eukaryota</taxon>
        <taxon>Discoba</taxon>
        <taxon>Euglenozoa</taxon>
        <taxon>Kinetoplastea</taxon>
        <taxon>Metakinetoplastina</taxon>
        <taxon>Trypanosomatida</taxon>
        <taxon>Trypanosomatidae</taxon>
        <taxon>Leishmaniinae</taxon>
        <taxon>Leishmania</taxon>
        <taxon>lizard Leishmania</taxon>
    </lineage>
</organism>
<gene>
    <name evidence="2" type="ORF">LtaPh_2700800</name>
</gene>
<dbReference type="EMBL" id="BLBS01000037">
    <property type="protein sequence ID" value="GET89651.1"/>
    <property type="molecule type" value="Genomic_DNA"/>
</dbReference>
<keyword evidence="1" id="KW-0472">Membrane</keyword>
<dbReference type="Proteomes" id="UP000419144">
    <property type="component" value="Unassembled WGS sequence"/>
</dbReference>
<feature type="transmembrane region" description="Helical" evidence="1">
    <location>
        <begin position="18"/>
        <end position="39"/>
    </location>
</feature>
<proteinExistence type="predicted"/>
<keyword evidence="1" id="KW-1133">Transmembrane helix</keyword>
<dbReference type="VEuPathDB" id="TriTrypDB:LtaPh_2700800"/>
<reference evidence="2" key="1">
    <citation type="submission" date="2019-11" db="EMBL/GenBank/DDBJ databases">
        <title>Leishmania tarentolae CDS.</title>
        <authorList>
            <person name="Goto Y."/>
            <person name="Yamagishi J."/>
        </authorList>
    </citation>
    <scope>NUCLEOTIDE SEQUENCE [LARGE SCALE GENOMIC DNA]</scope>
    <source>
        <strain evidence="2">Parrot Tar II</strain>
    </source>
</reference>
<comment type="caution">
    <text evidence="2">The sequence shown here is derived from an EMBL/GenBank/DDBJ whole genome shotgun (WGS) entry which is preliminary data.</text>
</comment>
<dbReference type="OrthoDB" id="261501at2759"/>